<name>A0AAQ4EZ61_AMBAM</name>
<evidence type="ECO:0000256" key="8">
    <source>
        <dbReference type="ARBA" id="ARBA00022989"/>
    </source>
</evidence>
<keyword evidence="8 12" id="KW-1133">Transmembrane helix</keyword>
<dbReference type="EC" id="2.4.1.-" evidence="12"/>
<protein>
    <recommendedName>
        <fullName evidence="12">Fucosyltransferase</fullName>
        <ecNumber evidence="12">2.4.1.-</ecNumber>
    </recommendedName>
</protein>
<evidence type="ECO:0000256" key="9">
    <source>
        <dbReference type="ARBA" id="ARBA00023034"/>
    </source>
</evidence>
<evidence type="ECO:0000259" key="13">
    <source>
        <dbReference type="Pfam" id="PF00852"/>
    </source>
</evidence>
<evidence type="ECO:0000256" key="11">
    <source>
        <dbReference type="ARBA" id="ARBA00023180"/>
    </source>
</evidence>
<dbReference type="SUPFAM" id="SSF53756">
    <property type="entry name" value="UDP-Glycosyltransferase/glycogen phosphorylase"/>
    <property type="match status" value="1"/>
</dbReference>
<accession>A0AAQ4EZ61</accession>
<feature type="domain" description="Fucosyltransferase C-terminal" evidence="13">
    <location>
        <begin position="170"/>
        <end position="331"/>
    </location>
</feature>
<keyword evidence="11" id="KW-0325">Glycoprotein</keyword>
<evidence type="ECO:0000313" key="15">
    <source>
        <dbReference type="EMBL" id="KAK8780116.1"/>
    </source>
</evidence>
<dbReference type="CDD" id="cd07061">
    <property type="entry name" value="HP_HAP_like"/>
    <property type="match status" value="1"/>
</dbReference>
<dbReference type="Gene3D" id="3.40.50.11660">
    <property type="entry name" value="Glycosyl transferase family 10, C-terminal domain"/>
    <property type="match status" value="1"/>
</dbReference>
<comment type="similarity">
    <text evidence="3 12">Belongs to the glycosyltransferase 10 family.</text>
</comment>
<dbReference type="GO" id="GO:0016791">
    <property type="term" value="F:phosphatase activity"/>
    <property type="evidence" value="ECO:0007669"/>
    <property type="project" value="UniProtKB-ARBA"/>
</dbReference>
<dbReference type="FunFam" id="3.40.50.11660:FF:000006">
    <property type="entry name" value="Alpha-(1,3)-fucosyltransferase C"/>
    <property type="match status" value="1"/>
</dbReference>
<dbReference type="Pfam" id="PF17039">
    <property type="entry name" value="Glyco_tran_10_N"/>
    <property type="match status" value="1"/>
</dbReference>
<dbReference type="InterPro" id="IPR055270">
    <property type="entry name" value="Glyco_tran_10_C"/>
</dbReference>
<dbReference type="Pfam" id="PF00852">
    <property type="entry name" value="Glyco_transf_10"/>
    <property type="match status" value="1"/>
</dbReference>
<dbReference type="Pfam" id="PF00328">
    <property type="entry name" value="His_Phos_2"/>
    <property type="match status" value="1"/>
</dbReference>
<comment type="pathway">
    <text evidence="2">Protein modification; protein glycosylation.</text>
</comment>
<keyword evidence="4 12" id="KW-0328">Glycosyltransferase</keyword>
<evidence type="ECO:0000256" key="10">
    <source>
        <dbReference type="ARBA" id="ARBA00023136"/>
    </source>
</evidence>
<evidence type="ECO:0000256" key="1">
    <source>
        <dbReference type="ARBA" id="ARBA00004447"/>
    </source>
</evidence>
<organism evidence="15 16">
    <name type="scientific">Amblyomma americanum</name>
    <name type="common">Lone star tick</name>
    <dbReference type="NCBI Taxonomy" id="6943"/>
    <lineage>
        <taxon>Eukaryota</taxon>
        <taxon>Metazoa</taxon>
        <taxon>Ecdysozoa</taxon>
        <taxon>Arthropoda</taxon>
        <taxon>Chelicerata</taxon>
        <taxon>Arachnida</taxon>
        <taxon>Acari</taxon>
        <taxon>Parasitiformes</taxon>
        <taxon>Ixodida</taxon>
        <taxon>Ixodoidea</taxon>
        <taxon>Ixodidae</taxon>
        <taxon>Amblyomminae</taxon>
        <taxon>Amblyomma</taxon>
    </lineage>
</organism>
<keyword evidence="5 12" id="KW-0808">Transferase</keyword>
<keyword evidence="9 12" id="KW-0333">Golgi apparatus</keyword>
<proteinExistence type="inferred from homology"/>
<reference evidence="15 16" key="1">
    <citation type="journal article" date="2023" name="Arcadia Sci">
        <title>De novo assembly of a long-read Amblyomma americanum tick genome.</title>
        <authorList>
            <person name="Chou S."/>
            <person name="Poskanzer K.E."/>
            <person name="Rollins M."/>
            <person name="Thuy-Boun P.S."/>
        </authorList>
    </citation>
    <scope>NUCLEOTIDE SEQUENCE [LARGE SCALE GENOMIC DNA]</scope>
    <source>
        <strain evidence="15">F_SG_1</strain>
        <tissue evidence="15">Salivary glands</tissue>
    </source>
</reference>
<keyword evidence="6 12" id="KW-0812">Transmembrane</keyword>
<keyword evidence="16" id="KW-1185">Reference proteome</keyword>
<dbReference type="InterPro" id="IPR001503">
    <property type="entry name" value="Glyco_trans_10"/>
</dbReference>
<dbReference type="GO" id="GO:0008417">
    <property type="term" value="F:fucosyltransferase activity"/>
    <property type="evidence" value="ECO:0007669"/>
    <property type="project" value="InterPro"/>
</dbReference>
<evidence type="ECO:0000256" key="5">
    <source>
        <dbReference type="ARBA" id="ARBA00022679"/>
    </source>
</evidence>
<dbReference type="Proteomes" id="UP001321473">
    <property type="component" value="Unassembled WGS sequence"/>
</dbReference>
<dbReference type="GO" id="GO:0032580">
    <property type="term" value="C:Golgi cisterna membrane"/>
    <property type="evidence" value="ECO:0007669"/>
    <property type="project" value="UniProtKB-SubCell"/>
</dbReference>
<dbReference type="PANTHER" id="PTHR48438">
    <property type="entry name" value="ALPHA-(1,3)-FUCOSYLTRANSFERASE C-RELATED"/>
    <property type="match status" value="1"/>
</dbReference>
<evidence type="ECO:0000256" key="4">
    <source>
        <dbReference type="ARBA" id="ARBA00022676"/>
    </source>
</evidence>
<dbReference type="PANTHER" id="PTHR48438:SF1">
    <property type="entry name" value="ALPHA-(1,3)-FUCOSYLTRANSFERASE C-RELATED"/>
    <property type="match status" value="1"/>
</dbReference>
<comment type="subcellular location">
    <subcellularLocation>
        <location evidence="1 12">Golgi apparatus</location>
        <location evidence="1 12">Golgi stack membrane</location>
        <topology evidence="1 12">Single-pass type II membrane protein</topology>
    </subcellularLocation>
</comment>
<dbReference type="SUPFAM" id="SSF53254">
    <property type="entry name" value="Phosphoglycerate mutase-like"/>
    <property type="match status" value="1"/>
</dbReference>
<evidence type="ECO:0000313" key="16">
    <source>
        <dbReference type="Proteomes" id="UP001321473"/>
    </source>
</evidence>
<comment type="caution">
    <text evidence="15">The sequence shown here is derived from an EMBL/GenBank/DDBJ whole genome shotgun (WGS) entry which is preliminary data.</text>
</comment>
<dbReference type="Gene3D" id="3.40.50.1240">
    <property type="entry name" value="Phosphoglycerate mutase-like"/>
    <property type="match status" value="2"/>
</dbReference>
<dbReference type="InterPro" id="IPR038577">
    <property type="entry name" value="GT10-like_C_sf"/>
</dbReference>
<gene>
    <name evidence="15" type="ORF">V5799_018544</name>
</gene>
<dbReference type="EMBL" id="JARKHS020009174">
    <property type="protein sequence ID" value="KAK8780116.1"/>
    <property type="molecule type" value="Genomic_DNA"/>
</dbReference>
<dbReference type="AlphaFoldDB" id="A0AAQ4EZ61"/>
<sequence>MALRKFFILKTSLVTLVICTVYIVIRAVTRERPLVVLLWTTWCGKQNYPYFKEDVVDGVCPYACLFTRQRSYLASSSAVLFHGKDIQLDDMPSLRSEEQRWIFFSLEPPTATPVHVLRKLDGLFNLTMTYRTDSDVTTRYGYAFLPRKKIKKMKARTPKKPWATGLQDVSRRKAIAVWMVSHCKTDSMRETYVARLRKVIGVDVFGKCGDLVCQPKASDVCLKEAARNYSFYLSFENSMCLDYVTEKFYRTLLFDIVPVVLGGANYSRLAPPGSYIDALQFDSPEALGEYLANVAARPDWYDSYFLWKEHTELKYENAACKLCAKLHDDVASGRRFTYGRFLEWFLEDAHCSSWEQLLAVLVIIGVVLYLLLRTDAPACYPDSRGETCYHGSEGAYRLYGTKTDYRVLAKMYDLDAQREYVVPVHLCKEDIEALSNWTLRFRPEDDNHVTASGEEISSDQAKRFRTRFPDLFRTFKADDYVVGFTSRVRTQETAEAFLRGLLTRQGDLKMLLRSCMFEYAIYDQSAWCSVFTEDDLKAIEFRDDLDDYYEDGYGRERNYAQACPIIQELVDRLELMAKDPSHPNKVLFFSHAGGFKKVVARLGLNRDAGPLRADGLCSQANRAWRSSLLCPFNANLAFVLYKCLDERHEVVTFLNERPQLLPGCTGHHCPLATFVDLYKGYARSCNITEICSV</sequence>
<evidence type="ECO:0000256" key="2">
    <source>
        <dbReference type="ARBA" id="ARBA00004922"/>
    </source>
</evidence>
<evidence type="ECO:0000256" key="6">
    <source>
        <dbReference type="ARBA" id="ARBA00022692"/>
    </source>
</evidence>
<evidence type="ECO:0000256" key="12">
    <source>
        <dbReference type="RuleBase" id="RU003832"/>
    </source>
</evidence>
<dbReference type="InterPro" id="IPR000560">
    <property type="entry name" value="His_Pase_clade-2"/>
</dbReference>
<evidence type="ECO:0000259" key="14">
    <source>
        <dbReference type="Pfam" id="PF17039"/>
    </source>
</evidence>
<keyword evidence="10 12" id="KW-0472">Membrane</keyword>
<dbReference type="InterPro" id="IPR029033">
    <property type="entry name" value="His_PPase_superfam"/>
</dbReference>
<feature type="domain" description="Fucosyltransferase N-terminal" evidence="14">
    <location>
        <begin position="33"/>
        <end position="141"/>
    </location>
</feature>
<evidence type="ECO:0000256" key="3">
    <source>
        <dbReference type="ARBA" id="ARBA00008919"/>
    </source>
</evidence>
<evidence type="ECO:0000256" key="7">
    <source>
        <dbReference type="ARBA" id="ARBA00022968"/>
    </source>
</evidence>
<dbReference type="InterPro" id="IPR031481">
    <property type="entry name" value="Glyco_tran_10_N"/>
</dbReference>
<keyword evidence="7" id="KW-0735">Signal-anchor</keyword>
<feature type="transmembrane region" description="Helical" evidence="12">
    <location>
        <begin position="6"/>
        <end position="25"/>
    </location>
</feature>